<dbReference type="NCBIfam" id="NF004780">
    <property type="entry name" value="PRK06126.1"/>
    <property type="match status" value="1"/>
</dbReference>
<dbReference type="SUPFAM" id="SSF51905">
    <property type="entry name" value="FAD/NAD(P)-binding domain"/>
    <property type="match status" value="1"/>
</dbReference>
<dbReference type="PANTHER" id="PTHR43004:SF19">
    <property type="entry name" value="BINDING MONOOXYGENASE, PUTATIVE (JCVI)-RELATED"/>
    <property type="match status" value="1"/>
</dbReference>
<dbReference type="InterPro" id="IPR050641">
    <property type="entry name" value="RIFMO-like"/>
</dbReference>
<gene>
    <name evidence="6" type="ORF">GCM10023321_41250</name>
</gene>
<evidence type="ECO:0000256" key="1">
    <source>
        <dbReference type="ARBA" id="ARBA00001974"/>
    </source>
</evidence>
<dbReference type="Gene3D" id="3.40.30.120">
    <property type="match status" value="1"/>
</dbReference>
<keyword evidence="7" id="KW-1185">Reference proteome</keyword>
<evidence type="ECO:0000256" key="3">
    <source>
        <dbReference type="ARBA" id="ARBA00022827"/>
    </source>
</evidence>
<keyword evidence="2" id="KW-0285">Flavoprotein</keyword>
<comment type="caution">
    <text evidence="6">The sequence shown here is derived from an EMBL/GenBank/DDBJ whole genome shotgun (WGS) entry which is preliminary data.</text>
</comment>
<sequence>MLETDVLVVGGGPAGLAMALELRSRKIDFVLLDRGGGAAPDPGVIGPRAMELFRRWGVAGEIRRAGWPADHPLDCAWVTRVGGHELFRLPRHTVATRPPFRHTPEPPAICPRHWLEPLLRGELRGYPDGPVWPRSQLREFAADRDGITATVSDTVTGLSSRVRARYLVATEPDPMVRIACGIDAPSRYAAQRFREILFHAPRLREQLGERHAALLYLMASAAVRYPLVAVDGTGRYRVTIHAAEHAARRADAATLVRDLLEQPTPARVLEDTEWVLRARVAERFQHGRVFLVGEAAHALAPAGGFGQDLGICDAANLGWKLAAALDGWAGPGLLASYTAERRPTALEALAKAQRNLHRTQVRVLPEELNDETPDGERARRAMSARLAGDGAAREFDAPEIALGFQYPESPIVVADPAAEGDRDRRPNTRPGSRAPHAWIRPGLSTLDLFGDGFVLLRTGDAIGAEPGPWAKAFAARGVPLRVLDQPEVAETYQRPLVLVRPDGHVAWRGNRPPDDLRRLADTVRGGRSG</sequence>
<name>A0ABP9QCS1_9PSEU</name>
<evidence type="ECO:0000313" key="6">
    <source>
        <dbReference type="EMBL" id="GAA5159711.1"/>
    </source>
</evidence>
<feature type="region of interest" description="Disordered" evidence="4">
    <location>
        <begin position="417"/>
        <end position="436"/>
    </location>
</feature>
<keyword evidence="3" id="KW-0274">FAD</keyword>
<dbReference type="Gene3D" id="3.50.50.60">
    <property type="entry name" value="FAD/NAD(P)-binding domain"/>
    <property type="match status" value="1"/>
</dbReference>
<dbReference type="PANTHER" id="PTHR43004">
    <property type="entry name" value="TRK SYSTEM POTASSIUM UPTAKE PROTEIN"/>
    <property type="match status" value="1"/>
</dbReference>
<dbReference type="InterPro" id="IPR036188">
    <property type="entry name" value="FAD/NAD-bd_sf"/>
</dbReference>
<protein>
    <submittedName>
        <fullName evidence="6">FAD-dependent oxidoreductase</fullName>
    </submittedName>
</protein>
<evidence type="ECO:0000256" key="4">
    <source>
        <dbReference type="SAM" id="MobiDB-lite"/>
    </source>
</evidence>
<dbReference type="InterPro" id="IPR002938">
    <property type="entry name" value="FAD-bd"/>
</dbReference>
<dbReference type="Proteomes" id="UP001428817">
    <property type="component" value="Unassembled WGS sequence"/>
</dbReference>
<evidence type="ECO:0000259" key="5">
    <source>
        <dbReference type="Pfam" id="PF01494"/>
    </source>
</evidence>
<dbReference type="Pfam" id="PF21274">
    <property type="entry name" value="Rng_hyd_C"/>
    <property type="match status" value="1"/>
</dbReference>
<reference evidence="7" key="1">
    <citation type="journal article" date="2019" name="Int. J. Syst. Evol. Microbiol.">
        <title>The Global Catalogue of Microorganisms (GCM) 10K type strain sequencing project: providing services to taxonomists for standard genome sequencing and annotation.</title>
        <authorList>
            <consortium name="The Broad Institute Genomics Platform"/>
            <consortium name="The Broad Institute Genome Sequencing Center for Infectious Disease"/>
            <person name="Wu L."/>
            <person name="Ma J."/>
        </authorList>
    </citation>
    <scope>NUCLEOTIDE SEQUENCE [LARGE SCALE GENOMIC DNA]</scope>
    <source>
        <strain evidence="7">JCM 18303</strain>
    </source>
</reference>
<dbReference type="Gene3D" id="3.30.9.10">
    <property type="entry name" value="D-Amino Acid Oxidase, subunit A, domain 2"/>
    <property type="match status" value="1"/>
</dbReference>
<accession>A0ABP9QCS1</accession>
<feature type="domain" description="FAD-binding" evidence="5">
    <location>
        <begin position="3"/>
        <end position="349"/>
    </location>
</feature>
<proteinExistence type="predicted"/>
<evidence type="ECO:0000313" key="7">
    <source>
        <dbReference type="Proteomes" id="UP001428817"/>
    </source>
</evidence>
<dbReference type="PRINTS" id="PR00420">
    <property type="entry name" value="RNGMNOXGNASE"/>
</dbReference>
<dbReference type="Pfam" id="PF01494">
    <property type="entry name" value="FAD_binding_3"/>
    <property type="match status" value="1"/>
</dbReference>
<dbReference type="EMBL" id="BAABJP010000019">
    <property type="protein sequence ID" value="GAA5159711.1"/>
    <property type="molecule type" value="Genomic_DNA"/>
</dbReference>
<comment type="cofactor">
    <cofactor evidence="1">
        <name>FAD</name>
        <dbReference type="ChEBI" id="CHEBI:57692"/>
    </cofactor>
</comment>
<dbReference type="RefSeq" id="WP_185063326.1">
    <property type="nucleotide sequence ID" value="NZ_BAABJP010000019.1"/>
</dbReference>
<organism evidence="6 7">
    <name type="scientific">Pseudonocardia eucalypti</name>
    <dbReference type="NCBI Taxonomy" id="648755"/>
    <lineage>
        <taxon>Bacteria</taxon>
        <taxon>Bacillati</taxon>
        <taxon>Actinomycetota</taxon>
        <taxon>Actinomycetes</taxon>
        <taxon>Pseudonocardiales</taxon>
        <taxon>Pseudonocardiaceae</taxon>
        <taxon>Pseudonocardia</taxon>
    </lineage>
</organism>
<evidence type="ECO:0000256" key="2">
    <source>
        <dbReference type="ARBA" id="ARBA00022630"/>
    </source>
</evidence>